<protein>
    <submittedName>
        <fullName evidence="1">Uncharacterized protein</fullName>
    </submittedName>
</protein>
<gene>
    <name evidence="1" type="ORF">VU01_12452</name>
</gene>
<dbReference type="AlphaFoldDB" id="A0A444JCZ3"/>
<dbReference type="EMBL" id="MTKS01000245">
    <property type="protein sequence ID" value="RWX50943.1"/>
    <property type="molecule type" value="Genomic_DNA"/>
</dbReference>
<keyword evidence="2" id="KW-1185">Reference proteome</keyword>
<accession>A0A444JCZ3</accession>
<proteinExistence type="predicted"/>
<sequence>MKNLHEVIETYTDKDKNPAYLGGEIVSVSARITLQAKIKLQFLSALFGKKQTPLLAELIETSINEVFDQVDMPEQLQKEFEDKMKEIGSGKVV</sequence>
<organism evidence="1 2">
    <name type="scientific">Candidatus Electrothrix marina</name>
    <dbReference type="NCBI Taxonomy" id="1859130"/>
    <lineage>
        <taxon>Bacteria</taxon>
        <taxon>Pseudomonadati</taxon>
        <taxon>Thermodesulfobacteriota</taxon>
        <taxon>Desulfobulbia</taxon>
        <taxon>Desulfobulbales</taxon>
        <taxon>Desulfobulbaceae</taxon>
        <taxon>Candidatus Electrothrix</taxon>
    </lineage>
</organism>
<evidence type="ECO:0000313" key="2">
    <source>
        <dbReference type="Proteomes" id="UP000288892"/>
    </source>
</evidence>
<reference evidence="1 2" key="1">
    <citation type="submission" date="2017-01" db="EMBL/GenBank/DDBJ databases">
        <title>The cable genome- insights into the physiology and evolution of filamentous bacteria capable of sulfide oxidation via long distance electron transfer.</title>
        <authorList>
            <person name="Schreiber L."/>
            <person name="Bjerg J.T."/>
            <person name="Boggild A."/>
            <person name="Van De Vossenberg J."/>
            <person name="Meysman F."/>
            <person name="Nielsen L.P."/>
            <person name="Schramm A."/>
            <person name="Kjeldsen K.U."/>
        </authorList>
    </citation>
    <scope>NUCLEOTIDE SEQUENCE [LARGE SCALE GENOMIC DNA]</scope>
    <source>
        <strain evidence="1">A5</strain>
    </source>
</reference>
<evidence type="ECO:0000313" key="1">
    <source>
        <dbReference type="EMBL" id="RWX50943.1"/>
    </source>
</evidence>
<name>A0A444JCZ3_9BACT</name>
<dbReference type="Proteomes" id="UP000288892">
    <property type="component" value="Unassembled WGS sequence"/>
</dbReference>
<comment type="caution">
    <text evidence="1">The sequence shown here is derived from an EMBL/GenBank/DDBJ whole genome shotgun (WGS) entry which is preliminary data.</text>
</comment>